<dbReference type="PATRIC" id="fig|365046.3.peg.276"/>
<dbReference type="Proteomes" id="UP000008385">
    <property type="component" value="Chromosome"/>
</dbReference>
<reference evidence="5 6" key="2">
    <citation type="journal article" date="2011" name="PLoS ONE">
        <title>The Cyst-Dividing Bacterium Ramlibacter tataouinensis TTB310 Genome Reveals a Well-Stocked Toolbox for Adaptation to a Desert Environment.</title>
        <authorList>
            <person name="De Luca G."/>
            <person name="Barakat M."/>
            <person name="Ortet P."/>
            <person name="Fochesato S."/>
            <person name="Jourlin-Castelli C."/>
            <person name="Ansaldi M."/>
            <person name="Py B."/>
            <person name="Fichant G."/>
            <person name="Coutinho P.M."/>
            <person name="Voulhoux R."/>
            <person name="Bastien O."/>
            <person name="Marechal E."/>
            <person name="Henrissat B."/>
            <person name="Quentin Y."/>
            <person name="Noirot P."/>
            <person name="Filloux A."/>
            <person name="Mejean V."/>
            <person name="Dubow M.S."/>
            <person name="Barras F."/>
            <person name="Barbe V."/>
            <person name="Weissenbach J."/>
            <person name="Mihalcescu I."/>
            <person name="Vermeglio A."/>
            <person name="Achouak W."/>
            <person name="Heulin T."/>
        </authorList>
    </citation>
    <scope>NUCLEOTIDE SEQUENCE [LARGE SCALE GENOMIC DNA]</scope>
    <source>
        <strain evidence="6">ATCC BAA-407 / DSM 14655 / LMG 21543 / TTB310</strain>
    </source>
</reference>
<dbReference type="EMBL" id="CP000245">
    <property type="protein sequence ID" value="AEG91332.1"/>
    <property type="molecule type" value="Genomic_DNA"/>
</dbReference>
<dbReference type="eggNOG" id="COG0204">
    <property type="taxonomic scope" value="Bacteria"/>
</dbReference>
<reference evidence="6" key="1">
    <citation type="submission" date="2006-01" db="EMBL/GenBank/DDBJ databases">
        <title>Genome of the cyst-dividing bacterium Ramlibacter tataouinensis.</title>
        <authorList>
            <person name="Barakat M."/>
            <person name="Ortet P."/>
            <person name="De Luca G."/>
            <person name="Jourlin-Castelli C."/>
            <person name="Ansaldi M."/>
            <person name="Py B."/>
            <person name="Fichant G."/>
            <person name="Coutinho P."/>
            <person name="Voulhoux R."/>
            <person name="Bastien O."/>
            <person name="Roy S."/>
            <person name="Marechal E."/>
            <person name="Henrissat B."/>
            <person name="Quentin Y."/>
            <person name="Noirot P."/>
            <person name="Filloux A."/>
            <person name="Mejean V."/>
            <person name="DuBow M."/>
            <person name="Barras F."/>
            <person name="Heulin T."/>
        </authorList>
    </citation>
    <scope>NUCLEOTIDE SEQUENCE [LARGE SCALE GENOMIC DNA]</scope>
    <source>
        <strain evidence="6">ATCC BAA-407 / DSM 14655 / LMG 21543 / TTB310</strain>
    </source>
</reference>
<dbReference type="HOGENOM" id="CLU_078753_0_0_4"/>
<keyword evidence="3 5" id="KW-0012">Acyltransferase</keyword>
<keyword evidence="6" id="KW-1185">Reference proteome</keyword>
<comment type="pathway">
    <text evidence="1">Lipid metabolism.</text>
</comment>
<dbReference type="AlphaFoldDB" id="F5Y4L4"/>
<proteinExistence type="predicted"/>
<dbReference type="PANTHER" id="PTHR10434">
    <property type="entry name" value="1-ACYL-SN-GLYCEROL-3-PHOSPHATE ACYLTRANSFERASE"/>
    <property type="match status" value="1"/>
</dbReference>
<evidence type="ECO:0000259" key="4">
    <source>
        <dbReference type="SMART" id="SM00563"/>
    </source>
</evidence>
<feature type="domain" description="Phospholipid/glycerol acyltransferase" evidence="4">
    <location>
        <begin position="86"/>
        <end position="194"/>
    </location>
</feature>
<dbReference type="KEGG" id="rta:Rta_02670"/>
<sequence>MPHRALGRLRDAARLHLGFAALAALCLVSSTLGSAAALLMRPARRGPFARRLICWIFGTHLRLMERLGAVRLDLSALDTLEGEPPLVLAPNHPSMIDAALMLSRLTRLTCVMKADILENPLFGVGARMAGYITNDPPRQMMRAAGDSLQDGRHLLLFPEGTRTRQRPLNALQRTAGVIARRAGVPVQTLIIETSSPFLCKGWPLFRAPAMPLVYRVRLGRRFDPPADVEAFTSELEAYFQQELATARLPPLPLPPDAR</sequence>
<dbReference type="CDD" id="cd07989">
    <property type="entry name" value="LPLAT_AGPAT-like"/>
    <property type="match status" value="1"/>
</dbReference>
<keyword evidence="2 5" id="KW-0808">Transferase</keyword>
<evidence type="ECO:0000256" key="3">
    <source>
        <dbReference type="ARBA" id="ARBA00023315"/>
    </source>
</evidence>
<accession>F5Y4L4</accession>
<dbReference type="SMART" id="SM00563">
    <property type="entry name" value="PlsC"/>
    <property type="match status" value="1"/>
</dbReference>
<dbReference type="GO" id="GO:0003841">
    <property type="term" value="F:1-acylglycerol-3-phosphate O-acyltransferase activity"/>
    <property type="evidence" value="ECO:0007669"/>
    <property type="project" value="TreeGrafter"/>
</dbReference>
<dbReference type="SUPFAM" id="SSF69593">
    <property type="entry name" value="Glycerol-3-phosphate (1)-acyltransferase"/>
    <property type="match status" value="1"/>
</dbReference>
<evidence type="ECO:0000313" key="5">
    <source>
        <dbReference type="EMBL" id="AEG91332.1"/>
    </source>
</evidence>
<dbReference type="InterPro" id="IPR002123">
    <property type="entry name" value="Plipid/glycerol_acylTrfase"/>
</dbReference>
<evidence type="ECO:0000313" key="6">
    <source>
        <dbReference type="Proteomes" id="UP000008385"/>
    </source>
</evidence>
<dbReference type="PANTHER" id="PTHR10434:SF66">
    <property type="entry name" value="PHOSPHOLIPID_GLYCEROL ACYLTRANSFERASE DOMAIN-CONTAINING PROTEIN"/>
    <property type="match status" value="1"/>
</dbReference>
<organism evidence="5 6">
    <name type="scientific">Ramlibacter tataouinensis (strain ATCC BAA-407 / DSM 14655 / LMG 21543 / TTB310)</name>
    <dbReference type="NCBI Taxonomy" id="365046"/>
    <lineage>
        <taxon>Bacteria</taxon>
        <taxon>Pseudomonadati</taxon>
        <taxon>Pseudomonadota</taxon>
        <taxon>Betaproteobacteria</taxon>
        <taxon>Burkholderiales</taxon>
        <taxon>Comamonadaceae</taxon>
        <taxon>Ramlibacter</taxon>
    </lineage>
</organism>
<evidence type="ECO:0000256" key="2">
    <source>
        <dbReference type="ARBA" id="ARBA00022679"/>
    </source>
</evidence>
<name>F5Y4L4_RAMTT</name>
<gene>
    <name evidence="5" type="ordered locus">Rta_02670</name>
</gene>
<dbReference type="STRING" id="365046.Rta_02670"/>
<evidence type="ECO:0000256" key="1">
    <source>
        <dbReference type="ARBA" id="ARBA00005189"/>
    </source>
</evidence>
<protein>
    <submittedName>
        <fullName evidence="5">1-acylglycerol-3-phosphate O-acyltransferase-like protein</fullName>
    </submittedName>
</protein>
<dbReference type="Pfam" id="PF01553">
    <property type="entry name" value="Acyltransferase"/>
    <property type="match status" value="1"/>
</dbReference>
<dbReference type="GO" id="GO:0006654">
    <property type="term" value="P:phosphatidic acid biosynthetic process"/>
    <property type="evidence" value="ECO:0007669"/>
    <property type="project" value="TreeGrafter"/>
</dbReference>